<feature type="domain" description="ApeA N-terminal" evidence="2">
    <location>
        <begin position="9"/>
        <end position="282"/>
    </location>
</feature>
<organism evidence="3 4">
    <name type="scientific">Providencia manganoxydans</name>
    <dbReference type="NCBI Taxonomy" id="2923283"/>
    <lineage>
        <taxon>Bacteria</taxon>
        <taxon>Pseudomonadati</taxon>
        <taxon>Pseudomonadota</taxon>
        <taxon>Gammaproteobacteria</taxon>
        <taxon>Enterobacterales</taxon>
        <taxon>Morganellaceae</taxon>
        <taxon>Providencia</taxon>
    </lineage>
</organism>
<name>A0ABX7AIF9_9GAMM</name>
<gene>
    <name evidence="3" type="ORF">JI723_06735</name>
</gene>
<protein>
    <recommendedName>
        <fullName evidence="5">ApeA N-terminal domain-containing protein</fullName>
    </recommendedName>
</protein>
<sequence length="466" mass="54153">MRIQEEYKKSGYFWLPEQEDKKIPGIITISDGGKIELEIIGHFDEEKAFSYDNKHIERIIGHIEKDDLVTLDRCLYAKKNFAFGGISKSTISVQRLLSGAAWDKNEAITFNTFSFAVDCLDEWVRLSGIDIEHDWKNHTAQISYKRPEDISITLDNEMTLEICFAYTFSDLLINKEAKITQRAYFNLVSEKLRDLNEFTTIAYKITNLMCFAIDEIVTLKNVSATSSEIVLDHGDNKKYPATIKIYYQSIPHAEKEPTKHWHDILFSYVTIKNNAQQVFNNWINAYEYLSPAFSLYFSTKAGAQKYLDSKFLALAQGLETYHRRTSDEKLMENDAFESLVSTILKSCPAEHADWLQGRLMHGNEINLGKRLKRIIEPFKEHLGSSKERSKLLRQIVNTRNYLTHYNEDLEHEMAKGRELWLLCLKMEAIFNLHFLNIIGFTADEIEQVIENSESLKRKLQPIVYSY</sequence>
<dbReference type="Pfam" id="PF18739">
    <property type="entry name" value="HEPN_Apea"/>
    <property type="match status" value="1"/>
</dbReference>
<feature type="domain" description="Apea-like HEPN" evidence="1">
    <location>
        <begin position="312"/>
        <end position="444"/>
    </location>
</feature>
<evidence type="ECO:0000259" key="2">
    <source>
        <dbReference type="Pfam" id="PF18862"/>
    </source>
</evidence>
<evidence type="ECO:0000313" key="3">
    <source>
        <dbReference type="EMBL" id="QQO63661.1"/>
    </source>
</evidence>
<reference evidence="4" key="1">
    <citation type="submission" date="2021-01" db="EMBL/GenBank/DDBJ databases">
        <title>Providencia vermicola LLDRA6, a soil-borne Mn(II)-oxidizing bacterium, exploits a strategy of superoxide production coupled to hydrogen peroxide consumption to generate Mn oxides, as revealed by transcriptional up-regulation of genes for phenylacetic acid catabolism.</title>
        <authorList>
            <person name="Chen S."/>
            <person name="Ding Z."/>
            <person name="Chen J."/>
            <person name="Luo J."/>
            <person name="Ruan X."/>
            <person name="Li Z."/>
            <person name="Liao F."/>
            <person name="He J."/>
            <person name="Li D."/>
        </authorList>
    </citation>
    <scope>NUCLEOTIDE SEQUENCE [LARGE SCALE GENOMIC DNA]</scope>
    <source>
        <strain evidence="4">LLDRA6</strain>
    </source>
</reference>
<dbReference type="Pfam" id="PF18862">
    <property type="entry name" value="ApeA_NTD1"/>
    <property type="match status" value="1"/>
</dbReference>
<proteinExistence type="predicted"/>
<dbReference type="InterPro" id="IPR041229">
    <property type="entry name" value="HEPN_Apea"/>
</dbReference>
<evidence type="ECO:0008006" key="5">
    <source>
        <dbReference type="Google" id="ProtNLM"/>
    </source>
</evidence>
<dbReference type="InterPro" id="IPR041223">
    <property type="entry name" value="ApeA_NTD"/>
</dbReference>
<dbReference type="RefSeq" id="WP_272687892.1">
    <property type="nucleotide sequence ID" value="NZ_CP067099.1"/>
</dbReference>
<dbReference type="EMBL" id="CP067099">
    <property type="protein sequence ID" value="QQO63661.1"/>
    <property type="molecule type" value="Genomic_DNA"/>
</dbReference>
<dbReference type="GeneID" id="92278394"/>
<keyword evidence="4" id="KW-1185">Reference proteome</keyword>
<evidence type="ECO:0000259" key="1">
    <source>
        <dbReference type="Pfam" id="PF18739"/>
    </source>
</evidence>
<accession>A0ABX7AIF9</accession>
<dbReference type="Proteomes" id="UP000596157">
    <property type="component" value="Chromosome"/>
</dbReference>
<evidence type="ECO:0000313" key="4">
    <source>
        <dbReference type="Proteomes" id="UP000596157"/>
    </source>
</evidence>